<dbReference type="SMART" id="SM00530">
    <property type="entry name" value="HTH_XRE"/>
    <property type="match status" value="1"/>
</dbReference>
<proteinExistence type="predicted"/>
<name>A0ABX4JHA2_9HYPH</name>
<dbReference type="SUPFAM" id="SSF47413">
    <property type="entry name" value="lambda repressor-like DNA-binding domains"/>
    <property type="match status" value="1"/>
</dbReference>
<feature type="region of interest" description="Disordered" evidence="1">
    <location>
        <begin position="77"/>
        <end position="123"/>
    </location>
</feature>
<evidence type="ECO:0000256" key="1">
    <source>
        <dbReference type="SAM" id="MobiDB-lite"/>
    </source>
</evidence>
<feature type="domain" description="HTH cro/C1-type" evidence="2">
    <location>
        <begin position="9"/>
        <end position="52"/>
    </location>
</feature>
<dbReference type="RefSeq" id="WP_097537400.1">
    <property type="nucleotide sequence ID" value="NZ_LODW01000077.1"/>
</dbReference>
<accession>A0ABX4JHA2</accession>
<organism evidence="3 4">
    <name type="scientific">Rhizobium hidalgonense</name>
    <dbReference type="NCBI Taxonomy" id="1538159"/>
    <lineage>
        <taxon>Bacteria</taxon>
        <taxon>Pseudomonadati</taxon>
        <taxon>Pseudomonadota</taxon>
        <taxon>Alphaproteobacteria</taxon>
        <taxon>Hyphomicrobiales</taxon>
        <taxon>Rhizobiaceae</taxon>
        <taxon>Rhizobium/Agrobacterium group</taxon>
        <taxon>Rhizobium</taxon>
    </lineage>
</organism>
<dbReference type="CDD" id="cd00093">
    <property type="entry name" value="HTH_XRE"/>
    <property type="match status" value="1"/>
</dbReference>
<evidence type="ECO:0000259" key="2">
    <source>
        <dbReference type="PROSITE" id="PS50943"/>
    </source>
</evidence>
<dbReference type="Proteomes" id="UP000219914">
    <property type="component" value="Unassembled WGS sequence"/>
</dbReference>
<comment type="caution">
    <text evidence="3">The sequence shown here is derived from an EMBL/GenBank/DDBJ whole genome shotgun (WGS) entry which is preliminary data.</text>
</comment>
<dbReference type="Pfam" id="PF13560">
    <property type="entry name" value="HTH_31"/>
    <property type="match status" value="1"/>
</dbReference>
<gene>
    <name evidence="3" type="ORF">CO674_33015</name>
</gene>
<dbReference type="PROSITE" id="PS50943">
    <property type="entry name" value="HTH_CROC1"/>
    <property type="match status" value="1"/>
</dbReference>
<dbReference type="Gene3D" id="1.10.260.40">
    <property type="entry name" value="lambda repressor-like DNA-binding domains"/>
    <property type="match status" value="1"/>
</dbReference>
<dbReference type="EMBL" id="NWSY01000046">
    <property type="protein sequence ID" value="PDT19427.1"/>
    <property type="molecule type" value="Genomic_DNA"/>
</dbReference>
<keyword evidence="4" id="KW-1185">Reference proteome</keyword>
<dbReference type="InterPro" id="IPR010982">
    <property type="entry name" value="Lambda_DNA-bd_dom_sf"/>
</dbReference>
<dbReference type="InterPro" id="IPR001387">
    <property type="entry name" value="Cro/C1-type_HTH"/>
</dbReference>
<evidence type="ECO:0000313" key="3">
    <source>
        <dbReference type="EMBL" id="PDT19427.1"/>
    </source>
</evidence>
<reference evidence="3 4" key="1">
    <citation type="submission" date="2017-09" db="EMBL/GenBank/DDBJ databases">
        <title>Comparative genomics of rhizobia isolated from Phaseolus vulgaris in China.</title>
        <authorList>
            <person name="Tong W."/>
        </authorList>
    </citation>
    <scope>NUCLEOTIDE SEQUENCE [LARGE SCALE GENOMIC DNA]</scope>
    <source>
        <strain evidence="3 4">FH14</strain>
    </source>
</reference>
<evidence type="ECO:0000313" key="4">
    <source>
        <dbReference type="Proteomes" id="UP000219914"/>
    </source>
</evidence>
<protein>
    <submittedName>
        <fullName evidence="3">Transcriptional regulator</fullName>
    </submittedName>
</protein>
<sequence length="123" mass="13683">MLMVPPEILKVAREFLGLSQAQVEKHAGISRATIHRIERGVRDLPQYALLVQHFYEECGIEFVAPAEDRGWGIFNHNTAGKKRELNSINRPAKTVANPKTPSEKKKPKNKGKPTTPRSAATGD</sequence>